<feature type="non-terminal residue" evidence="1">
    <location>
        <position position="1"/>
    </location>
</feature>
<accession>A0A401Q653</accession>
<organism evidence="1 2">
    <name type="scientific">Scyliorhinus torazame</name>
    <name type="common">Cloudy catshark</name>
    <name type="synonym">Catulus torazame</name>
    <dbReference type="NCBI Taxonomy" id="75743"/>
    <lineage>
        <taxon>Eukaryota</taxon>
        <taxon>Metazoa</taxon>
        <taxon>Chordata</taxon>
        <taxon>Craniata</taxon>
        <taxon>Vertebrata</taxon>
        <taxon>Chondrichthyes</taxon>
        <taxon>Elasmobranchii</taxon>
        <taxon>Galeomorphii</taxon>
        <taxon>Galeoidea</taxon>
        <taxon>Carcharhiniformes</taxon>
        <taxon>Scyliorhinidae</taxon>
        <taxon>Scyliorhinus</taxon>
    </lineage>
</organism>
<feature type="non-terminal residue" evidence="1">
    <location>
        <position position="33"/>
    </location>
</feature>
<reference evidence="1 2" key="1">
    <citation type="journal article" date="2018" name="Nat. Ecol. Evol.">
        <title>Shark genomes provide insights into elasmobranch evolution and the origin of vertebrates.</title>
        <authorList>
            <person name="Hara Y"/>
            <person name="Yamaguchi K"/>
            <person name="Onimaru K"/>
            <person name="Kadota M"/>
            <person name="Koyanagi M"/>
            <person name="Keeley SD"/>
            <person name="Tatsumi K"/>
            <person name="Tanaka K"/>
            <person name="Motone F"/>
            <person name="Kageyama Y"/>
            <person name="Nozu R"/>
            <person name="Adachi N"/>
            <person name="Nishimura O"/>
            <person name="Nakagawa R"/>
            <person name="Tanegashima C"/>
            <person name="Kiyatake I"/>
            <person name="Matsumoto R"/>
            <person name="Murakumo K"/>
            <person name="Nishida K"/>
            <person name="Terakita A"/>
            <person name="Kuratani S"/>
            <person name="Sato K"/>
            <person name="Hyodo S Kuraku.S."/>
        </authorList>
    </citation>
    <scope>NUCLEOTIDE SEQUENCE [LARGE SCALE GENOMIC DNA]</scope>
</reference>
<protein>
    <submittedName>
        <fullName evidence="1">Uncharacterized protein</fullName>
    </submittedName>
</protein>
<evidence type="ECO:0000313" key="2">
    <source>
        <dbReference type="Proteomes" id="UP000288216"/>
    </source>
</evidence>
<dbReference type="AlphaFoldDB" id="A0A401Q653"/>
<dbReference type="Proteomes" id="UP000288216">
    <property type="component" value="Unassembled WGS sequence"/>
</dbReference>
<sequence length="33" mass="3743">DGNRADDTKDEVAVESYVVQRYIENPYLIGESP</sequence>
<keyword evidence="2" id="KW-1185">Reference proteome</keyword>
<dbReference type="OrthoDB" id="277439at2759"/>
<evidence type="ECO:0000313" key="1">
    <source>
        <dbReference type="EMBL" id="GCB80848.1"/>
    </source>
</evidence>
<comment type="caution">
    <text evidence="1">The sequence shown here is derived from an EMBL/GenBank/DDBJ whole genome shotgun (WGS) entry which is preliminary data.</text>
</comment>
<proteinExistence type="predicted"/>
<name>A0A401Q653_SCYTO</name>
<gene>
    <name evidence="1" type="ORF">scyTo_0022082</name>
</gene>
<dbReference type="EMBL" id="BFAA01021133">
    <property type="protein sequence ID" value="GCB80848.1"/>
    <property type="molecule type" value="Genomic_DNA"/>
</dbReference>